<dbReference type="Gene3D" id="3.90.550.10">
    <property type="entry name" value="Spore Coat Polysaccharide Biosynthesis Protein SpsA, Chain A"/>
    <property type="match status" value="1"/>
</dbReference>
<organism evidence="3 4">
    <name type="scientific">Chitinophaga rhizophila</name>
    <dbReference type="NCBI Taxonomy" id="2866212"/>
    <lineage>
        <taxon>Bacteria</taxon>
        <taxon>Pseudomonadati</taxon>
        <taxon>Bacteroidota</taxon>
        <taxon>Chitinophagia</taxon>
        <taxon>Chitinophagales</taxon>
        <taxon>Chitinophagaceae</taxon>
        <taxon>Chitinophaga</taxon>
    </lineage>
</organism>
<proteinExistence type="predicted"/>
<dbReference type="InterPro" id="IPR029044">
    <property type="entry name" value="Nucleotide-diphossugar_trans"/>
</dbReference>
<dbReference type="RefSeq" id="WP_220251318.1">
    <property type="nucleotide sequence ID" value="NZ_JAICCF010000003.1"/>
</dbReference>
<evidence type="ECO:0000259" key="2">
    <source>
        <dbReference type="Pfam" id="PF02709"/>
    </source>
</evidence>
<dbReference type="Proteomes" id="UP000812961">
    <property type="component" value="Unassembled WGS sequence"/>
</dbReference>
<dbReference type="InterPro" id="IPR027791">
    <property type="entry name" value="Galactosyl_T_C"/>
</dbReference>
<dbReference type="EMBL" id="JAICCF010000003">
    <property type="protein sequence ID" value="MBW8685994.1"/>
    <property type="molecule type" value="Genomic_DNA"/>
</dbReference>
<keyword evidence="1" id="KW-0808">Transferase</keyword>
<accession>A0ABS7GGU1</accession>
<protein>
    <recommendedName>
        <fullName evidence="2">Galactosyltransferase C-terminal domain-containing protein</fullName>
    </recommendedName>
</protein>
<keyword evidence="4" id="KW-1185">Reference proteome</keyword>
<feature type="domain" description="Galactosyltransferase C-terminal" evidence="2">
    <location>
        <begin position="130"/>
        <end position="172"/>
    </location>
</feature>
<evidence type="ECO:0000256" key="1">
    <source>
        <dbReference type="ARBA" id="ARBA00022679"/>
    </source>
</evidence>
<evidence type="ECO:0000313" key="4">
    <source>
        <dbReference type="Proteomes" id="UP000812961"/>
    </source>
</evidence>
<dbReference type="Pfam" id="PF02709">
    <property type="entry name" value="Glyco_transf_7C"/>
    <property type="match status" value="1"/>
</dbReference>
<comment type="caution">
    <text evidence="3">The sequence shown here is derived from an EMBL/GenBank/DDBJ whole genome shotgun (WGS) entry which is preliminary data.</text>
</comment>
<name>A0ABS7GGU1_9BACT</name>
<reference evidence="3 4" key="1">
    <citation type="submission" date="2021-08" db="EMBL/GenBank/DDBJ databases">
        <title>The genome sequence of Chitinophaga sp. B61.</title>
        <authorList>
            <person name="Zhang X."/>
        </authorList>
    </citation>
    <scope>NUCLEOTIDE SEQUENCE [LARGE SCALE GENOMIC DNA]</scope>
    <source>
        <strain evidence="3 4">B61</strain>
    </source>
</reference>
<sequence length="339" mass="39344">MNRLFTLKQTLPGNIECCRKYPNAQVVLLDYNSTDGLEHWIKDNFYQYIEQGLLVFYKLIDPQPRFFSHSHSRNIAFRLATGNILCNVNADYHVGDNILTYINEAMQVTEQLALIAHLDDSDRDNLGRICLRNKDFNLVGGFDETFKGYGYEDIDLNMRLKMAGVRLQYLPGAFYNAYVEHEDVSRLENSYDYHHLKRAFVRKIERGKSSVLFLYEDHQLETGTLIKSSHNFPDIQEEGWLKGYWQQAADEISLDGLPGGTVRYREDLSADVPRLLRGNEVYKEVTGEQNRRKLLLNKSIIQNYQMMKNRRKSGQFRANTAGFGNGVVIRNFSDTIELR</sequence>
<gene>
    <name evidence="3" type="ORF">K1Y79_16765</name>
</gene>
<evidence type="ECO:0000313" key="3">
    <source>
        <dbReference type="EMBL" id="MBW8685994.1"/>
    </source>
</evidence>
<dbReference type="SUPFAM" id="SSF53448">
    <property type="entry name" value="Nucleotide-diphospho-sugar transferases"/>
    <property type="match status" value="1"/>
</dbReference>